<dbReference type="EMBL" id="CP031229">
    <property type="protein sequence ID" value="AXH95191.1"/>
    <property type="molecule type" value="Genomic_DNA"/>
</dbReference>
<dbReference type="Proteomes" id="UP000253790">
    <property type="component" value="Chromosome"/>
</dbReference>
<evidence type="ECO:0000256" key="1">
    <source>
        <dbReference type="SAM" id="Phobius"/>
    </source>
</evidence>
<proteinExistence type="predicted"/>
<accession>A0A345NJI3</accession>
<keyword evidence="3" id="KW-1185">Reference proteome</keyword>
<dbReference type="KEGG" id="orn:DV701_02645"/>
<name>A0A345NJI3_9MICO</name>
<keyword evidence="1" id="KW-0472">Membrane</keyword>
<feature type="transmembrane region" description="Helical" evidence="1">
    <location>
        <begin position="12"/>
        <end position="34"/>
    </location>
</feature>
<gene>
    <name evidence="2" type="ORF">DV701_02645</name>
</gene>
<protein>
    <submittedName>
        <fullName evidence="2">Uncharacterized protein</fullName>
    </submittedName>
</protein>
<organism evidence="2 3">
    <name type="scientific">Ornithinimicrobium avium</name>
    <dbReference type="NCBI Taxonomy" id="2283195"/>
    <lineage>
        <taxon>Bacteria</taxon>
        <taxon>Bacillati</taxon>
        <taxon>Actinomycetota</taxon>
        <taxon>Actinomycetes</taxon>
        <taxon>Micrococcales</taxon>
        <taxon>Ornithinimicrobiaceae</taxon>
        <taxon>Ornithinimicrobium</taxon>
    </lineage>
</organism>
<evidence type="ECO:0000313" key="3">
    <source>
        <dbReference type="Proteomes" id="UP000253790"/>
    </source>
</evidence>
<keyword evidence="1" id="KW-0812">Transmembrane</keyword>
<evidence type="ECO:0000313" key="2">
    <source>
        <dbReference type="EMBL" id="AXH95191.1"/>
    </source>
</evidence>
<feature type="transmembrane region" description="Helical" evidence="1">
    <location>
        <begin position="46"/>
        <end position="66"/>
    </location>
</feature>
<reference evidence="2 3" key="1">
    <citation type="submission" date="2018-07" db="EMBL/GenBank/DDBJ databases">
        <title>Complete genome sequencing of Ornithinimicrobium sp. AMA3305.</title>
        <authorList>
            <person name="Bae J.-W."/>
        </authorList>
    </citation>
    <scope>NUCLEOTIDE SEQUENCE [LARGE SCALE GENOMIC DNA]</scope>
    <source>
        <strain evidence="2 3">AMA3305</strain>
    </source>
</reference>
<sequence length="86" mass="8963">MVLVPTPPGFWPLLLGVALAALAPLLGFLWGGALGPGQDEQALSPIYLGLFIGVLVGSLGVVLALWGGVKLYRHNRSVDPDTGRTD</sequence>
<dbReference type="AlphaFoldDB" id="A0A345NJI3"/>
<keyword evidence="1" id="KW-1133">Transmembrane helix</keyword>